<gene>
    <name evidence="2" type="ORF">BG015_002601</name>
</gene>
<keyword evidence="3" id="KW-1185">Reference proteome</keyword>
<organism evidence="2 3">
    <name type="scientific">Linnemannia schmuckeri</name>
    <dbReference type="NCBI Taxonomy" id="64567"/>
    <lineage>
        <taxon>Eukaryota</taxon>
        <taxon>Fungi</taxon>
        <taxon>Fungi incertae sedis</taxon>
        <taxon>Mucoromycota</taxon>
        <taxon>Mortierellomycotina</taxon>
        <taxon>Mortierellomycetes</taxon>
        <taxon>Mortierellales</taxon>
        <taxon>Mortierellaceae</taxon>
        <taxon>Linnemannia</taxon>
    </lineage>
</organism>
<reference evidence="2" key="1">
    <citation type="journal article" date="2020" name="Fungal Divers.">
        <title>Resolving the Mortierellaceae phylogeny through synthesis of multi-gene phylogenetics and phylogenomics.</title>
        <authorList>
            <person name="Vandepol N."/>
            <person name="Liber J."/>
            <person name="Desiro A."/>
            <person name="Na H."/>
            <person name="Kennedy M."/>
            <person name="Barry K."/>
            <person name="Grigoriev I.V."/>
            <person name="Miller A.N."/>
            <person name="O'Donnell K."/>
            <person name="Stajich J.E."/>
            <person name="Bonito G."/>
        </authorList>
    </citation>
    <scope>NUCLEOTIDE SEQUENCE</scope>
    <source>
        <strain evidence="2">NRRL 6426</strain>
    </source>
</reference>
<evidence type="ECO:0000313" key="3">
    <source>
        <dbReference type="Proteomes" id="UP000748756"/>
    </source>
</evidence>
<protein>
    <submittedName>
        <fullName evidence="2">Uncharacterized protein</fullName>
    </submittedName>
</protein>
<accession>A0A9P5RR09</accession>
<evidence type="ECO:0000256" key="1">
    <source>
        <dbReference type="SAM" id="SignalP"/>
    </source>
</evidence>
<dbReference type="AlphaFoldDB" id="A0A9P5RR09"/>
<comment type="caution">
    <text evidence="2">The sequence shown here is derived from an EMBL/GenBank/DDBJ whole genome shotgun (WGS) entry which is preliminary data.</text>
</comment>
<sequence>MRSSSTIWTVLSPLVLLVLLALTSTPATVTAQSDKCHACIRKAISTVPDCTGLTPTSLDTLDKLIIGSVVVDAVDKYRTSDPAGLKCLTALMWDSVQYKGKLWGGCLDPGNACPWAEMMQWMEIIPKVASIYGAGAPPAQVLVGAPA</sequence>
<dbReference type="OrthoDB" id="2338170at2759"/>
<feature type="signal peptide" evidence="1">
    <location>
        <begin position="1"/>
        <end position="31"/>
    </location>
</feature>
<dbReference type="EMBL" id="JAAAUQ010001525">
    <property type="protein sequence ID" value="KAF9137818.1"/>
    <property type="molecule type" value="Genomic_DNA"/>
</dbReference>
<name>A0A9P5RR09_9FUNG</name>
<proteinExistence type="predicted"/>
<keyword evidence="1" id="KW-0732">Signal</keyword>
<dbReference type="Proteomes" id="UP000748756">
    <property type="component" value="Unassembled WGS sequence"/>
</dbReference>
<evidence type="ECO:0000313" key="2">
    <source>
        <dbReference type="EMBL" id="KAF9137818.1"/>
    </source>
</evidence>
<feature type="chain" id="PRO_5040204590" evidence="1">
    <location>
        <begin position="32"/>
        <end position="147"/>
    </location>
</feature>